<dbReference type="PROSITE" id="PS51257">
    <property type="entry name" value="PROKAR_LIPOPROTEIN"/>
    <property type="match status" value="1"/>
</dbReference>
<comment type="catalytic activity">
    <reaction evidence="4">
        <text>a phosphate monoester + H2O = an alcohol + phosphate</text>
        <dbReference type="Rhea" id="RHEA:15017"/>
        <dbReference type="ChEBI" id="CHEBI:15377"/>
        <dbReference type="ChEBI" id="CHEBI:30879"/>
        <dbReference type="ChEBI" id="CHEBI:43474"/>
        <dbReference type="ChEBI" id="CHEBI:67140"/>
        <dbReference type="EC" id="3.1.3.2"/>
    </reaction>
</comment>
<dbReference type="PANTHER" id="PTHR22953">
    <property type="entry name" value="ACID PHOSPHATASE RELATED"/>
    <property type="match status" value="1"/>
</dbReference>
<reference evidence="7 8" key="1">
    <citation type="submission" date="2020-11" db="EMBL/GenBank/DDBJ databases">
        <title>Kefir isolates.</title>
        <authorList>
            <person name="Marcisauskas S."/>
            <person name="Kim Y."/>
            <person name="Blasche S."/>
        </authorList>
    </citation>
    <scope>NUCLEOTIDE SEQUENCE [LARGE SCALE GENOMIC DNA]</scope>
    <source>
        <strain evidence="7 8">KR</strain>
    </source>
</reference>
<dbReference type="EC" id="3.1.3.2" evidence="4"/>
<evidence type="ECO:0000313" key="7">
    <source>
        <dbReference type="EMBL" id="KAG0658499.1"/>
    </source>
</evidence>
<dbReference type="InterPro" id="IPR041792">
    <property type="entry name" value="MPP_PAP"/>
</dbReference>
<dbReference type="InterPro" id="IPR003961">
    <property type="entry name" value="FN3_dom"/>
</dbReference>
<accession>A0A9P6VZT8</accession>
<dbReference type="InterPro" id="IPR029052">
    <property type="entry name" value="Metallo-depent_PP-like"/>
</dbReference>
<evidence type="ECO:0000256" key="5">
    <source>
        <dbReference type="SAM" id="MobiDB-lite"/>
    </source>
</evidence>
<keyword evidence="3" id="KW-0325">Glycoprotein</keyword>
<dbReference type="AlphaFoldDB" id="A0A9P6VZT8"/>
<keyword evidence="2 4" id="KW-0378">Hydrolase</keyword>
<dbReference type="Gene3D" id="2.60.40.380">
    <property type="entry name" value="Purple acid phosphatase-like, N-terminal"/>
    <property type="match status" value="1"/>
</dbReference>
<dbReference type="Pfam" id="PF16656">
    <property type="entry name" value="Pur_ac_phosph_N"/>
    <property type="match status" value="1"/>
</dbReference>
<dbReference type="InterPro" id="IPR025733">
    <property type="entry name" value="PAPs_C"/>
</dbReference>
<dbReference type="CDD" id="cd00063">
    <property type="entry name" value="FN3"/>
    <property type="match status" value="1"/>
</dbReference>
<dbReference type="InterPro" id="IPR004843">
    <property type="entry name" value="Calcineurin-like_PHP"/>
</dbReference>
<evidence type="ECO:0000256" key="2">
    <source>
        <dbReference type="ARBA" id="ARBA00022801"/>
    </source>
</evidence>
<dbReference type="InterPro" id="IPR015914">
    <property type="entry name" value="PAPs_N"/>
</dbReference>
<evidence type="ECO:0000256" key="1">
    <source>
        <dbReference type="ARBA" id="ARBA00022729"/>
    </source>
</evidence>
<dbReference type="OrthoDB" id="45007at2759"/>
<dbReference type="Pfam" id="PF00149">
    <property type="entry name" value="Metallophos"/>
    <property type="match status" value="1"/>
</dbReference>
<feature type="region of interest" description="Disordered" evidence="5">
    <location>
        <begin position="519"/>
        <end position="550"/>
    </location>
</feature>
<keyword evidence="1 4" id="KW-0732">Signal</keyword>
<dbReference type="PROSITE" id="PS50853">
    <property type="entry name" value="FN3"/>
    <property type="match status" value="1"/>
</dbReference>
<feature type="chain" id="PRO_5040535493" description="Purple acid phosphatase" evidence="4">
    <location>
        <begin position="21"/>
        <end position="550"/>
    </location>
</feature>
<feature type="compositionally biased region" description="Basic and acidic residues" evidence="5">
    <location>
        <begin position="528"/>
        <end position="537"/>
    </location>
</feature>
<evidence type="ECO:0000256" key="3">
    <source>
        <dbReference type="ARBA" id="ARBA00023180"/>
    </source>
</evidence>
<dbReference type="GO" id="GO:0003993">
    <property type="term" value="F:acid phosphatase activity"/>
    <property type="evidence" value="ECO:0007669"/>
    <property type="project" value="UniProtKB-EC"/>
</dbReference>
<gene>
    <name evidence="7" type="ORF">C6P46_005742</name>
</gene>
<dbReference type="SUPFAM" id="SSF56300">
    <property type="entry name" value="Metallo-dependent phosphatases"/>
    <property type="match status" value="1"/>
</dbReference>
<evidence type="ECO:0000256" key="4">
    <source>
        <dbReference type="RuleBase" id="RU361203"/>
    </source>
</evidence>
<comment type="similarity">
    <text evidence="4">Belongs to the metallophosphoesterase superfamily. Purple acid phosphatase family.</text>
</comment>
<comment type="caution">
    <text evidence="7">The sequence shown here is derived from an EMBL/GenBank/DDBJ whole genome shotgun (WGS) entry which is preliminary data.</text>
</comment>
<dbReference type="Gene3D" id="3.60.21.10">
    <property type="match status" value="1"/>
</dbReference>
<dbReference type="InterPro" id="IPR008963">
    <property type="entry name" value="Purple_acid_Pase-like_N"/>
</dbReference>
<dbReference type="Pfam" id="PF14008">
    <property type="entry name" value="Metallophos_C"/>
    <property type="match status" value="1"/>
</dbReference>
<keyword evidence="8" id="KW-1185">Reference proteome</keyword>
<dbReference type="SMART" id="SM00060">
    <property type="entry name" value="FN3"/>
    <property type="match status" value="1"/>
</dbReference>
<dbReference type="GO" id="GO:0046872">
    <property type="term" value="F:metal ion binding"/>
    <property type="evidence" value="ECO:0007669"/>
    <property type="project" value="InterPro"/>
</dbReference>
<evidence type="ECO:0000313" key="8">
    <source>
        <dbReference type="Proteomes" id="UP000777482"/>
    </source>
</evidence>
<evidence type="ECO:0000259" key="6">
    <source>
        <dbReference type="PROSITE" id="PS50853"/>
    </source>
</evidence>
<dbReference type="CDD" id="cd00839">
    <property type="entry name" value="MPP_PAPs"/>
    <property type="match status" value="1"/>
</dbReference>
<feature type="signal peptide" evidence="4">
    <location>
        <begin position="1"/>
        <end position="20"/>
    </location>
</feature>
<sequence length="550" mass="60708">MLSRLLQLAAIAGLASSVFAQSCPNGKDIGNGVHVPGNIPANPYEPLQHRLAYAGPTGMTVSWNTFSLIDQPMVWYGLNPGKLDMYASSNDSRTYNTSRTWNNHVKITGLEPGTEYYYRVSGTNGANAAYLPTYKFKTARLAGDDKPLTIATFGDLGLMGRDGLSTRTGPIGGDNYTALGASETNTIRSLLQMKDTYEFLYHTGDIGYADYFLKESVQGYFGTADNETMPTVDEVAEGYESLSEQFFDQMVPITAEKPWMVLAGNHEANCDNGGVTDKKHNITYTSDYCLPAQQNFTWYNKHYNMPSAESGGVSNMWYSFESGPVHFVSLLTETDLGEGLLGPIEKAKGNVNGPFGKPNQQVDWLKADLASVDRQKTPWVVVGLHRPWYTSIQIPEVYTAWQQAFEKIMYDYNVDMYLTGHVHTQEVFTPMFNGTADPNGLNNPRAPWPIVQGAAGHYDGLDQFESSERLNGSIYSTDQAYGWGKLTFHNRTHVTYDYVASRNSSVIQSNTLYKEHSFGGAAGGASSKNKDAKDGGKKAPKVNIRQSIDF</sequence>
<protein>
    <recommendedName>
        <fullName evidence="4">Purple acid phosphatase</fullName>
        <ecNumber evidence="4">3.1.3.2</ecNumber>
    </recommendedName>
</protein>
<dbReference type="PANTHER" id="PTHR22953:SF145">
    <property type="entry name" value="PURPLE ACID PHOSPHATASE"/>
    <property type="match status" value="1"/>
</dbReference>
<name>A0A9P6VZT8_RHOMI</name>
<dbReference type="InterPro" id="IPR039331">
    <property type="entry name" value="PAPs-like"/>
</dbReference>
<dbReference type="EMBL" id="PUHQ01000065">
    <property type="protein sequence ID" value="KAG0658499.1"/>
    <property type="molecule type" value="Genomic_DNA"/>
</dbReference>
<proteinExistence type="inferred from homology"/>
<organism evidence="7 8">
    <name type="scientific">Rhodotorula mucilaginosa</name>
    <name type="common">Yeast</name>
    <name type="synonym">Rhodotorula rubra</name>
    <dbReference type="NCBI Taxonomy" id="5537"/>
    <lineage>
        <taxon>Eukaryota</taxon>
        <taxon>Fungi</taxon>
        <taxon>Dikarya</taxon>
        <taxon>Basidiomycota</taxon>
        <taxon>Pucciniomycotina</taxon>
        <taxon>Microbotryomycetes</taxon>
        <taxon>Sporidiobolales</taxon>
        <taxon>Sporidiobolaceae</taxon>
        <taxon>Rhodotorula</taxon>
    </lineage>
</organism>
<dbReference type="SUPFAM" id="SSF49363">
    <property type="entry name" value="Purple acid phosphatase, N-terminal domain"/>
    <property type="match status" value="1"/>
</dbReference>
<dbReference type="Proteomes" id="UP000777482">
    <property type="component" value="Unassembled WGS sequence"/>
</dbReference>
<feature type="domain" description="Fibronectin type-III" evidence="6">
    <location>
        <begin position="43"/>
        <end position="144"/>
    </location>
</feature>